<dbReference type="EMBL" id="KB446543">
    <property type="protein sequence ID" value="EME40670.1"/>
    <property type="molecule type" value="Genomic_DNA"/>
</dbReference>
<evidence type="ECO:0000313" key="2">
    <source>
        <dbReference type="Proteomes" id="UP000016933"/>
    </source>
</evidence>
<accession>N1PGK5</accession>
<gene>
    <name evidence="1" type="ORF">DOTSEDRAFT_74275</name>
</gene>
<protein>
    <submittedName>
        <fullName evidence="1">Uncharacterized protein</fullName>
    </submittedName>
</protein>
<keyword evidence="2" id="KW-1185">Reference proteome</keyword>
<reference evidence="1 2" key="2">
    <citation type="journal article" date="2012" name="PLoS Pathog.">
        <title>Diverse lifestyles and strategies of plant pathogenesis encoded in the genomes of eighteen Dothideomycetes fungi.</title>
        <authorList>
            <person name="Ohm R.A."/>
            <person name="Feau N."/>
            <person name="Henrissat B."/>
            <person name="Schoch C.L."/>
            <person name="Horwitz B.A."/>
            <person name="Barry K.W."/>
            <person name="Condon B.J."/>
            <person name="Copeland A.C."/>
            <person name="Dhillon B."/>
            <person name="Glaser F."/>
            <person name="Hesse C.N."/>
            <person name="Kosti I."/>
            <person name="LaButti K."/>
            <person name="Lindquist E.A."/>
            <person name="Lucas S."/>
            <person name="Salamov A.A."/>
            <person name="Bradshaw R.E."/>
            <person name="Ciuffetti L."/>
            <person name="Hamelin R.C."/>
            <person name="Kema G.H.J."/>
            <person name="Lawrence C."/>
            <person name="Scott J.A."/>
            <person name="Spatafora J.W."/>
            <person name="Turgeon B.G."/>
            <person name="de Wit P.J.G.M."/>
            <person name="Zhong S."/>
            <person name="Goodwin S.B."/>
            <person name="Grigoriev I.V."/>
        </authorList>
    </citation>
    <scope>NUCLEOTIDE SEQUENCE [LARGE SCALE GENOMIC DNA]</scope>
    <source>
        <strain evidence="2">NZE10 / CBS 128990</strain>
    </source>
</reference>
<reference evidence="2" key="1">
    <citation type="journal article" date="2012" name="PLoS Genet.">
        <title>The genomes of the fungal plant pathogens Cladosporium fulvum and Dothistroma septosporum reveal adaptation to different hosts and lifestyles but also signatures of common ancestry.</title>
        <authorList>
            <person name="de Wit P.J.G.M."/>
            <person name="van der Burgt A."/>
            <person name="Oekmen B."/>
            <person name="Stergiopoulos I."/>
            <person name="Abd-Elsalam K.A."/>
            <person name="Aerts A.L."/>
            <person name="Bahkali A.H."/>
            <person name="Beenen H.G."/>
            <person name="Chettri P."/>
            <person name="Cox M.P."/>
            <person name="Datema E."/>
            <person name="de Vries R.P."/>
            <person name="Dhillon B."/>
            <person name="Ganley A.R."/>
            <person name="Griffiths S.A."/>
            <person name="Guo Y."/>
            <person name="Hamelin R.C."/>
            <person name="Henrissat B."/>
            <person name="Kabir M.S."/>
            <person name="Jashni M.K."/>
            <person name="Kema G."/>
            <person name="Klaubauf S."/>
            <person name="Lapidus A."/>
            <person name="Levasseur A."/>
            <person name="Lindquist E."/>
            <person name="Mehrabi R."/>
            <person name="Ohm R.A."/>
            <person name="Owen T.J."/>
            <person name="Salamov A."/>
            <person name="Schwelm A."/>
            <person name="Schijlen E."/>
            <person name="Sun H."/>
            <person name="van den Burg H.A."/>
            <person name="van Ham R.C.H.J."/>
            <person name="Zhang S."/>
            <person name="Goodwin S.B."/>
            <person name="Grigoriev I.V."/>
            <person name="Collemare J."/>
            <person name="Bradshaw R.E."/>
        </authorList>
    </citation>
    <scope>NUCLEOTIDE SEQUENCE [LARGE SCALE GENOMIC DNA]</scope>
    <source>
        <strain evidence="2">NZE10 / CBS 128990</strain>
    </source>
</reference>
<dbReference type="Proteomes" id="UP000016933">
    <property type="component" value="Unassembled WGS sequence"/>
</dbReference>
<name>N1PGK5_DOTSN</name>
<proteinExistence type="predicted"/>
<organism evidence="1 2">
    <name type="scientific">Dothistroma septosporum (strain NZE10 / CBS 128990)</name>
    <name type="common">Red band needle blight fungus</name>
    <name type="synonym">Mycosphaerella pini</name>
    <dbReference type="NCBI Taxonomy" id="675120"/>
    <lineage>
        <taxon>Eukaryota</taxon>
        <taxon>Fungi</taxon>
        <taxon>Dikarya</taxon>
        <taxon>Ascomycota</taxon>
        <taxon>Pezizomycotina</taxon>
        <taxon>Dothideomycetes</taxon>
        <taxon>Dothideomycetidae</taxon>
        <taxon>Mycosphaerellales</taxon>
        <taxon>Mycosphaerellaceae</taxon>
        <taxon>Dothistroma</taxon>
    </lineage>
</organism>
<dbReference type="HOGENOM" id="CLU_2133463_0_0_1"/>
<dbReference type="AlphaFoldDB" id="N1PGK5"/>
<sequence>MTTVDTAISDLEAWRLTTSSVGLSPMLPFFSLFVVVHGSASDYRIVGGRLPAVLNSTGHAAQRHAAVMLSRVAPHVKRSSSSLALRRYLREIRDLGRLIHSSSRSWLLQRSVV</sequence>
<evidence type="ECO:0000313" key="1">
    <source>
        <dbReference type="EMBL" id="EME40670.1"/>
    </source>
</evidence>